<dbReference type="Gene3D" id="1.10.3720.10">
    <property type="entry name" value="MetI-like"/>
    <property type="match status" value="1"/>
</dbReference>
<comment type="subcellular location">
    <subcellularLocation>
        <location evidence="1 9">Cell membrane</location>
        <topology evidence="1 9">Multi-pass membrane protein</topology>
    </subcellularLocation>
</comment>
<evidence type="ECO:0000256" key="5">
    <source>
        <dbReference type="ARBA" id="ARBA00022741"/>
    </source>
</evidence>
<dbReference type="Pfam" id="PF00528">
    <property type="entry name" value="BPD_transp_1"/>
    <property type="match status" value="1"/>
</dbReference>
<dbReference type="GO" id="GO:0005524">
    <property type="term" value="F:ATP binding"/>
    <property type="evidence" value="ECO:0007669"/>
    <property type="project" value="UniProtKB-KW"/>
</dbReference>
<comment type="caution">
    <text evidence="12">The sequence shown here is derived from an EMBL/GenBank/DDBJ whole genome shotgun (WGS) entry which is preliminary data.</text>
</comment>
<dbReference type="InterPro" id="IPR003593">
    <property type="entry name" value="AAA+_ATPase"/>
</dbReference>
<comment type="caution">
    <text evidence="9">Lacks conserved residue(s) required for the propagation of feature annotation.</text>
</comment>
<keyword evidence="13" id="KW-1185">Reference proteome</keyword>
<dbReference type="PROSITE" id="PS50928">
    <property type="entry name" value="ABC_TM1"/>
    <property type="match status" value="1"/>
</dbReference>
<dbReference type="PANTHER" id="PTHR30151:SF0">
    <property type="entry name" value="ABC TRANSPORTER PERMEASE PROTEIN MJ0413-RELATED"/>
    <property type="match status" value="1"/>
</dbReference>
<dbReference type="SUPFAM" id="SSF161098">
    <property type="entry name" value="MetI-like"/>
    <property type="match status" value="1"/>
</dbReference>
<comment type="similarity">
    <text evidence="9">Belongs to the binding-protein-dependent transport system permease family.</text>
</comment>
<dbReference type="PROSITE" id="PS00211">
    <property type="entry name" value="ABC_TRANSPORTER_1"/>
    <property type="match status" value="1"/>
</dbReference>
<evidence type="ECO:0000256" key="2">
    <source>
        <dbReference type="ARBA" id="ARBA00022448"/>
    </source>
</evidence>
<keyword evidence="6 12" id="KW-0067">ATP-binding</keyword>
<evidence type="ECO:0000259" key="11">
    <source>
        <dbReference type="PROSITE" id="PS50928"/>
    </source>
</evidence>
<sequence>MAPERSHTTSGRGRAGIRAAAALLWLVAWQAVAGLVGSDLLLPGPVETVAALARLCVTAEFWRVVACSTLAIVGGFLVAFTLGCALGALAAQRPAVDVLLEPAVSALKTVPVACVVVVLLLWVGTGGVTWACVFLVAFPAFYASMRGAVRSLDRGRLDALRLMGVGSVRRALAAGWPGVAPGLAVTAASAVGMSWKAGVAAELIGLVDGTLGERVYQAKLLLETSDLFAWTVVVVLLAWLAERTFRALLAWSGRATGRLAVRLAPRERAVAPGSVGLARASAGHGGDVTWQGVDLTLAPGERAVLSAASGAGKTTLVDALCGRVPLLAGSRDVPELVSVVWQAPSLVEGLTAEENLRLVAPRALWPQADALVRSLVGEDAAGRPAATLSGGQARRVEVARALVAPTSAVLLDEPFAGLDEESHAAAASAVLGHLAGRPLLVASHDQEDVSLLDASVVRLPGSASD</sequence>
<dbReference type="SUPFAM" id="SSF52540">
    <property type="entry name" value="P-loop containing nucleoside triphosphate hydrolases"/>
    <property type="match status" value="1"/>
</dbReference>
<evidence type="ECO:0000256" key="7">
    <source>
        <dbReference type="ARBA" id="ARBA00022989"/>
    </source>
</evidence>
<evidence type="ECO:0000256" key="3">
    <source>
        <dbReference type="ARBA" id="ARBA00022475"/>
    </source>
</evidence>
<keyword evidence="8 9" id="KW-0472">Membrane</keyword>
<dbReference type="Pfam" id="PF00005">
    <property type="entry name" value="ABC_tran"/>
    <property type="match status" value="1"/>
</dbReference>
<evidence type="ECO:0000313" key="12">
    <source>
        <dbReference type="EMBL" id="MDJ1130045.1"/>
    </source>
</evidence>
<evidence type="ECO:0000256" key="8">
    <source>
        <dbReference type="ARBA" id="ARBA00023136"/>
    </source>
</evidence>
<dbReference type="InterPro" id="IPR017871">
    <property type="entry name" value="ABC_transporter-like_CS"/>
</dbReference>
<dbReference type="SMART" id="SM00382">
    <property type="entry name" value="AAA"/>
    <property type="match status" value="1"/>
</dbReference>
<keyword evidence="5" id="KW-0547">Nucleotide-binding</keyword>
<name>A0ABT6ZLY0_9ACTN</name>
<dbReference type="EMBL" id="JASJEX010000004">
    <property type="protein sequence ID" value="MDJ1130045.1"/>
    <property type="molecule type" value="Genomic_DNA"/>
</dbReference>
<feature type="transmembrane region" description="Helical" evidence="9">
    <location>
        <begin position="61"/>
        <end position="91"/>
    </location>
</feature>
<feature type="domain" description="ABC transporter" evidence="10">
    <location>
        <begin position="275"/>
        <end position="465"/>
    </location>
</feature>
<accession>A0ABT6ZLY0</accession>
<organism evidence="12 13">
    <name type="scientific">Kribbibacterium absianum</name>
    <dbReference type="NCBI Taxonomy" id="3044210"/>
    <lineage>
        <taxon>Bacteria</taxon>
        <taxon>Bacillati</taxon>
        <taxon>Actinomycetota</taxon>
        <taxon>Coriobacteriia</taxon>
        <taxon>Coriobacteriales</taxon>
        <taxon>Kribbibacteriaceae</taxon>
        <taxon>Kribbibacterium</taxon>
    </lineage>
</organism>
<evidence type="ECO:0000256" key="6">
    <source>
        <dbReference type="ARBA" id="ARBA00022840"/>
    </source>
</evidence>
<dbReference type="RefSeq" id="WP_283713195.1">
    <property type="nucleotide sequence ID" value="NZ_JASJEW010000003.1"/>
</dbReference>
<protein>
    <submittedName>
        <fullName evidence="12">ATP-binding cassette domain-containing protein</fullName>
    </submittedName>
</protein>
<evidence type="ECO:0000256" key="4">
    <source>
        <dbReference type="ARBA" id="ARBA00022692"/>
    </source>
</evidence>
<dbReference type="InterPro" id="IPR003439">
    <property type="entry name" value="ABC_transporter-like_ATP-bd"/>
</dbReference>
<dbReference type="PANTHER" id="PTHR30151">
    <property type="entry name" value="ALKANE SULFONATE ABC TRANSPORTER-RELATED, MEMBRANE SUBUNIT"/>
    <property type="match status" value="1"/>
</dbReference>
<evidence type="ECO:0000313" key="13">
    <source>
        <dbReference type="Proteomes" id="UP001431693"/>
    </source>
</evidence>
<dbReference type="InterPro" id="IPR000515">
    <property type="entry name" value="MetI-like"/>
</dbReference>
<evidence type="ECO:0000259" key="10">
    <source>
        <dbReference type="PROSITE" id="PS50893"/>
    </source>
</evidence>
<evidence type="ECO:0000256" key="1">
    <source>
        <dbReference type="ARBA" id="ARBA00004651"/>
    </source>
</evidence>
<keyword evidence="4 9" id="KW-0812">Transmembrane</keyword>
<evidence type="ECO:0000256" key="9">
    <source>
        <dbReference type="RuleBase" id="RU363032"/>
    </source>
</evidence>
<reference evidence="12" key="1">
    <citation type="submission" date="2023-05" db="EMBL/GenBank/DDBJ databases">
        <title>[olsenella] sp. nov., isolated from a pig farm feces dump.</title>
        <authorList>
            <person name="Chang Y.-H."/>
        </authorList>
    </citation>
    <scope>NUCLEOTIDE SEQUENCE</scope>
    <source>
        <strain evidence="12">YH-ols2217</strain>
    </source>
</reference>
<feature type="domain" description="ABC transmembrane type-1" evidence="11">
    <location>
        <begin position="65"/>
        <end position="245"/>
    </location>
</feature>
<dbReference type="InterPro" id="IPR035906">
    <property type="entry name" value="MetI-like_sf"/>
</dbReference>
<keyword evidence="7 9" id="KW-1133">Transmembrane helix</keyword>
<dbReference type="Proteomes" id="UP001431693">
    <property type="component" value="Unassembled WGS sequence"/>
</dbReference>
<dbReference type="InterPro" id="IPR027417">
    <property type="entry name" value="P-loop_NTPase"/>
</dbReference>
<dbReference type="PROSITE" id="PS50893">
    <property type="entry name" value="ABC_TRANSPORTER_2"/>
    <property type="match status" value="1"/>
</dbReference>
<dbReference type="Gene3D" id="3.40.50.300">
    <property type="entry name" value="P-loop containing nucleotide triphosphate hydrolases"/>
    <property type="match status" value="1"/>
</dbReference>
<keyword evidence="3" id="KW-1003">Cell membrane</keyword>
<proteinExistence type="inferred from homology"/>
<keyword evidence="2 9" id="KW-0813">Transport</keyword>
<gene>
    <name evidence="12" type="ORF">QJ043_08135</name>
</gene>